<dbReference type="Gene3D" id="2.80.10.50">
    <property type="match status" value="2"/>
</dbReference>
<sequence>MSKLLLLLGLLAGSGIAAVAQQRDPTFHNAHFQRDTLNPGVTLLARQADGRYLVAGNFLTVDGFATRYVARLWPNGRVDSSFAGGGAPTGSVGLPSALAVQADGRVLVAWPGAAPPLQRLLPTGQPDASFVPDTSGGLGRHDCRALAIQADGRIVLGGPQALVRLLPDGRRDPAFQPSPLGPAALVQRLLLEPDGRITYLAINQTYFSNGEVQVGRLLPTGQPDPTFTSPQFIASHANDLRRLPNGGYLLAGTVRANGRYSDVLRLSATGAVDSTLYASLGSSIANPFRSSALTSIAPLADGSFLAAGELSVWMQPHAPLQSYAATGTNDNRIAGRLIDTPDSIYFPPIGMRPGYMSYINNARVQHLLTDSTGTLVVGRFSRAGGQPSYGLTRLVMARSLTIQPAAAARLLEAWPLPAHDRLYLRLPQPAALRRIELLDALGRPARAIAHSAEPTLDLTGLPAGLYLLRARYADGQQLTRRIVVQ</sequence>
<dbReference type="NCBIfam" id="TIGR04183">
    <property type="entry name" value="Por_Secre_tail"/>
    <property type="match status" value="1"/>
</dbReference>
<comment type="caution">
    <text evidence="2">The sequence shown here is derived from an EMBL/GenBank/DDBJ whole genome shotgun (WGS) entry which is preliminary data.</text>
</comment>
<dbReference type="NCBIfam" id="TIGR02608">
    <property type="entry name" value="delta_60_rpt"/>
    <property type="match status" value="3"/>
</dbReference>
<dbReference type="InterPro" id="IPR026444">
    <property type="entry name" value="Secre_tail"/>
</dbReference>
<feature type="signal peptide" evidence="1">
    <location>
        <begin position="1"/>
        <end position="17"/>
    </location>
</feature>
<gene>
    <name evidence="2" type="ORF">Q5H93_02080</name>
</gene>
<dbReference type="InterPro" id="IPR013431">
    <property type="entry name" value="Delta_60_rpt"/>
</dbReference>
<accession>A0ABT9B775</accession>
<proteinExistence type="predicted"/>
<dbReference type="RefSeq" id="WP_305004818.1">
    <property type="nucleotide sequence ID" value="NZ_JAUQSY010000001.1"/>
</dbReference>
<evidence type="ECO:0000256" key="1">
    <source>
        <dbReference type="SAM" id="SignalP"/>
    </source>
</evidence>
<keyword evidence="1" id="KW-0732">Signal</keyword>
<feature type="chain" id="PRO_5047099703" evidence="1">
    <location>
        <begin position="18"/>
        <end position="485"/>
    </location>
</feature>
<reference evidence="2" key="1">
    <citation type="submission" date="2023-07" db="EMBL/GenBank/DDBJ databases">
        <authorList>
            <person name="Kim M.K."/>
        </authorList>
    </citation>
    <scope>NUCLEOTIDE SEQUENCE</scope>
    <source>
        <strain evidence="2">ASUV-10-1</strain>
    </source>
</reference>
<keyword evidence="3" id="KW-1185">Reference proteome</keyword>
<name>A0ABT9B775_9BACT</name>
<dbReference type="Pfam" id="PF17164">
    <property type="entry name" value="DUF5122"/>
    <property type="match status" value="2"/>
</dbReference>
<evidence type="ECO:0000313" key="3">
    <source>
        <dbReference type="Proteomes" id="UP001176429"/>
    </source>
</evidence>
<protein>
    <submittedName>
        <fullName evidence="2">T9SS type A sorting domain-containing protein</fullName>
    </submittedName>
</protein>
<organism evidence="2 3">
    <name type="scientific">Hymenobacter aranciens</name>
    <dbReference type="NCBI Taxonomy" id="3063996"/>
    <lineage>
        <taxon>Bacteria</taxon>
        <taxon>Pseudomonadati</taxon>
        <taxon>Bacteroidota</taxon>
        <taxon>Cytophagia</taxon>
        <taxon>Cytophagales</taxon>
        <taxon>Hymenobacteraceae</taxon>
        <taxon>Hymenobacter</taxon>
    </lineage>
</organism>
<evidence type="ECO:0000313" key="2">
    <source>
        <dbReference type="EMBL" id="MDO7873503.1"/>
    </source>
</evidence>
<dbReference type="SUPFAM" id="SSF63829">
    <property type="entry name" value="Calcium-dependent phosphotriesterase"/>
    <property type="match status" value="1"/>
</dbReference>
<dbReference type="Proteomes" id="UP001176429">
    <property type="component" value="Unassembled WGS sequence"/>
</dbReference>
<dbReference type="EMBL" id="JAUQSY010000001">
    <property type="protein sequence ID" value="MDO7873503.1"/>
    <property type="molecule type" value="Genomic_DNA"/>
</dbReference>